<dbReference type="EMBL" id="VXIT01000001">
    <property type="protein sequence ID" value="KAA6415297.1"/>
    <property type="molecule type" value="Genomic_DNA"/>
</dbReference>
<accession>A0A5M8Q1N7</accession>
<comment type="caution">
    <text evidence="2">The sequence shown here is derived from an EMBL/GenBank/DDBJ whole genome shotgun (WGS) entry which is preliminary data.</text>
</comment>
<evidence type="ECO:0000313" key="2">
    <source>
        <dbReference type="EMBL" id="KAA6415297.1"/>
    </source>
</evidence>
<reference evidence="2 3" key="1">
    <citation type="submission" date="2019-09" db="EMBL/GenBank/DDBJ databases">
        <title>The hologenome of the rock-dwelling lichen Lasallia pustulata.</title>
        <authorList>
            <person name="Greshake Tzovaras B."/>
            <person name="Segers F."/>
            <person name="Bicker A."/>
            <person name="Dal Grande F."/>
            <person name="Otte J."/>
            <person name="Hankeln T."/>
            <person name="Schmitt I."/>
            <person name="Ebersberger I."/>
        </authorList>
    </citation>
    <scope>NUCLEOTIDE SEQUENCE [LARGE SCALE GENOMIC DNA]</scope>
    <source>
        <strain evidence="2">A1-1</strain>
    </source>
</reference>
<dbReference type="Proteomes" id="UP000324767">
    <property type="component" value="Unassembled WGS sequence"/>
</dbReference>
<dbReference type="AlphaFoldDB" id="A0A5M8Q1N7"/>
<dbReference type="OrthoDB" id="3691195at2759"/>
<evidence type="ECO:0000256" key="1">
    <source>
        <dbReference type="SAM" id="MobiDB-lite"/>
    </source>
</evidence>
<proteinExistence type="predicted"/>
<protein>
    <submittedName>
        <fullName evidence="2">Uncharacterized protein</fullName>
    </submittedName>
</protein>
<gene>
    <name evidence="2" type="ORF">FRX48_00012</name>
</gene>
<organism evidence="2 3">
    <name type="scientific">Lasallia pustulata</name>
    <dbReference type="NCBI Taxonomy" id="136370"/>
    <lineage>
        <taxon>Eukaryota</taxon>
        <taxon>Fungi</taxon>
        <taxon>Dikarya</taxon>
        <taxon>Ascomycota</taxon>
        <taxon>Pezizomycotina</taxon>
        <taxon>Lecanoromycetes</taxon>
        <taxon>OSLEUM clade</taxon>
        <taxon>Umbilicariomycetidae</taxon>
        <taxon>Umbilicariales</taxon>
        <taxon>Umbilicariaceae</taxon>
        <taxon>Lasallia</taxon>
    </lineage>
</organism>
<feature type="region of interest" description="Disordered" evidence="1">
    <location>
        <begin position="50"/>
        <end position="73"/>
    </location>
</feature>
<feature type="region of interest" description="Disordered" evidence="1">
    <location>
        <begin position="134"/>
        <end position="167"/>
    </location>
</feature>
<sequence length="167" mass="18513">MPEHNDTPTKAKVQGAVECLEAKGRKHEISEVFKQFGVKPTQGYEILWASTARKRHHDPDSSEAQGRPAKLTGAEACEADSILEDEDLGRRPRTRRRILYLKAACPRGVLEVAVTSGACGKFRFGFGTYEAPFWAGNDEPSEPRESNKPFNPTRPGVTVELTEEEEG</sequence>
<name>A0A5M8Q1N7_9LECA</name>
<evidence type="ECO:0000313" key="3">
    <source>
        <dbReference type="Proteomes" id="UP000324767"/>
    </source>
</evidence>